<dbReference type="PANTHER" id="PTHR12110">
    <property type="entry name" value="HYDROXYPYRUVATE ISOMERASE"/>
    <property type="match status" value="1"/>
</dbReference>
<dbReference type="RefSeq" id="WP_147156642.1">
    <property type="nucleotide sequence ID" value="NZ_BKAJ01000216.1"/>
</dbReference>
<dbReference type="AlphaFoldDB" id="A0A512NQV9"/>
<gene>
    <name evidence="2" type="ORF">RSO01_85010</name>
</gene>
<dbReference type="InterPro" id="IPR036237">
    <property type="entry name" value="Xyl_isomerase-like_sf"/>
</dbReference>
<dbReference type="PANTHER" id="PTHR12110:SF52">
    <property type="entry name" value="XYLOSE ISOMERASE"/>
    <property type="match status" value="1"/>
</dbReference>
<proteinExistence type="predicted"/>
<keyword evidence="3" id="KW-1185">Reference proteome</keyword>
<dbReference type="EMBL" id="BKAJ01000216">
    <property type="protein sequence ID" value="GEP61335.1"/>
    <property type="molecule type" value="Genomic_DNA"/>
</dbReference>
<sequence>MRDLSTGPSLLSVNTATVRKQGGLLEIIEACARHGIAAISPWRDQVAAVGLERAGQAIKDAGLKLSGYCRGGLFPATGEHVMAVRDDNRRTVDEAAALGAPCVILVAGGLPQFARPGSTPSKDIVGARKMIEDGIAELLAYARQANMPLALEPLHPMYAADRAAVNTLAQALDIADRLDAGGTALGVAVDVYHTWWDPDLYSSIARAGRAKRLIAYHVCDWLVPTKDMLNDRGMMGDGVVDLRRMRQAVEDAGYTGLIEAEIFSDYWWSQPMDHVLATCVERYRTVV</sequence>
<evidence type="ECO:0000313" key="3">
    <source>
        <dbReference type="Proteomes" id="UP000321058"/>
    </source>
</evidence>
<dbReference type="SUPFAM" id="SSF51658">
    <property type="entry name" value="Xylose isomerase-like"/>
    <property type="match status" value="1"/>
</dbReference>
<protein>
    <recommendedName>
        <fullName evidence="1">Xylose isomerase-like TIM barrel domain-containing protein</fullName>
    </recommendedName>
</protein>
<dbReference type="InterPro" id="IPR013022">
    <property type="entry name" value="Xyl_isomerase-like_TIM-brl"/>
</dbReference>
<comment type="caution">
    <text evidence="2">The sequence shown here is derived from an EMBL/GenBank/DDBJ whole genome shotgun (WGS) entry which is preliminary data.</text>
</comment>
<evidence type="ECO:0000259" key="1">
    <source>
        <dbReference type="Pfam" id="PF01261"/>
    </source>
</evidence>
<dbReference type="OrthoDB" id="9787068at2"/>
<organism evidence="2 3">
    <name type="scientific">Reyranella soli</name>
    <dbReference type="NCBI Taxonomy" id="1230389"/>
    <lineage>
        <taxon>Bacteria</taxon>
        <taxon>Pseudomonadati</taxon>
        <taxon>Pseudomonadota</taxon>
        <taxon>Alphaproteobacteria</taxon>
        <taxon>Hyphomicrobiales</taxon>
        <taxon>Reyranellaceae</taxon>
        <taxon>Reyranella</taxon>
    </lineage>
</organism>
<feature type="domain" description="Xylose isomerase-like TIM barrel" evidence="1">
    <location>
        <begin position="28"/>
        <end position="266"/>
    </location>
</feature>
<accession>A0A512NQV9</accession>
<dbReference type="Gene3D" id="3.20.20.150">
    <property type="entry name" value="Divalent-metal-dependent TIM barrel enzymes"/>
    <property type="match status" value="1"/>
</dbReference>
<evidence type="ECO:0000313" key="2">
    <source>
        <dbReference type="EMBL" id="GEP61335.1"/>
    </source>
</evidence>
<dbReference type="InterPro" id="IPR050312">
    <property type="entry name" value="IolE/XylAMocC-like"/>
</dbReference>
<dbReference type="Pfam" id="PF01261">
    <property type="entry name" value="AP_endonuc_2"/>
    <property type="match status" value="1"/>
</dbReference>
<dbReference type="Proteomes" id="UP000321058">
    <property type="component" value="Unassembled WGS sequence"/>
</dbReference>
<name>A0A512NQV9_9HYPH</name>
<reference evidence="2 3" key="1">
    <citation type="submission" date="2019-07" db="EMBL/GenBank/DDBJ databases">
        <title>Whole genome shotgun sequence of Reyranella soli NBRC 108950.</title>
        <authorList>
            <person name="Hosoyama A."/>
            <person name="Uohara A."/>
            <person name="Ohji S."/>
            <person name="Ichikawa N."/>
        </authorList>
    </citation>
    <scope>NUCLEOTIDE SEQUENCE [LARGE SCALE GENOMIC DNA]</scope>
    <source>
        <strain evidence="2 3">NBRC 108950</strain>
    </source>
</reference>